<dbReference type="AlphaFoldDB" id="W9G8H2"/>
<evidence type="ECO:0000259" key="2">
    <source>
        <dbReference type="SMART" id="SM00903"/>
    </source>
</evidence>
<feature type="domain" description="Flavin reductase like" evidence="2">
    <location>
        <begin position="22"/>
        <end position="163"/>
    </location>
</feature>
<dbReference type="EMBL" id="AWSA01000052">
    <property type="protein sequence ID" value="EWT00169.1"/>
    <property type="molecule type" value="Genomic_DNA"/>
</dbReference>
<dbReference type="RefSeq" id="WP_034808939.1">
    <property type="nucleotide sequence ID" value="NZ_AWSA01000052.1"/>
</dbReference>
<dbReference type="SUPFAM" id="SSF50475">
    <property type="entry name" value="FMN-binding split barrel"/>
    <property type="match status" value="1"/>
</dbReference>
<evidence type="ECO:0000313" key="3">
    <source>
        <dbReference type="EMBL" id="EWT00169.1"/>
    </source>
</evidence>
<evidence type="ECO:0000256" key="1">
    <source>
        <dbReference type="ARBA" id="ARBA00023002"/>
    </source>
</evidence>
<keyword evidence="1" id="KW-0560">Oxidoreductase</keyword>
<protein>
    <submittedName>
        <fullName evidence="3">Flavin reductase</fullName>
    </submittedName>
</protein>
<keyword evidence="4" id="KW-1185">Reference proteome</keyword>
<reference evidence="3 4" key="1">
    <citation type="submission" date="2013-08" db="EMBL/GenBank/DDBJ databases">
        <title>Intrasporangium oryzae NRRL B-24470.</title>
        <authorList>
            <person name="Liu H."/>
            <person name="Wang G."/>
        </authorList>
    </citation>
    <scope>NUCLEOTIDE SEQUENCE [LARGE SCALE GENOMIC DNA]</scope>
    <source>
        <strain evidence="3 4">NRRL B-24470</strain>
    </source>
</reference>
<dbReference type="GO" id="GO:0006208">
    <property type="term" value="P:pyrimidine nucleobase catabolic process"/>
    <property type="evidence" value="ECO:0007669"/>
    <property type="project" value="TreeGrafter"/>
</dbReference>
<proteinExistence type="predicted"/>
<dbReference type="eggNOG" id="COG1853">
    <property type="taxonomic scope" value="Bacteria"/>
</dbReference>
<dbReference type="GO" id="GO:0042602">
    <property type="term" value="F:riboflavin reductase (NADPH) activity"/>
    <property type="evidence" value="ECO:0007669"/>
    <property type="project" value="TreeGrafter"/>
</dbReference>
<dbReference type="PANTHER" id="PTHR30466">
    <property type="entry name" value="FLAVIN REDUCTASE"/>
    <property type="match status" value="1"/>
</dbReference>
<dbReference type="STRING" id="1386089.N865_17660"/>
<evidence type="ECO:0000313" key="4">
    <source>
        <dbReference type="Proteomes" id="UP000019489"/>
    </source>
</evidence>
<organism evidence="3 4">
    <name type="scientific">Intrasporangium oryzae NRRL B-24470</name>
    <dbReference type="NCBI Taxonomy" id="1386089"/>
    <lineage>
        <taxon>Bacteria</taxon>
        <taxon>Bacillati</taxon>
        <taxon>Actinomycetota</taxon>
        <taxon>Actinomycetes</taxon>
        <taxon>Micrococcales</taxon>
        <taxon>Intrasporangiaceae</taxon>
        <taxon>Intrasporangium</taxon>
    </lineage>
</organism>
<dbReference type="InterPro" id="IPR050268">
    <property type="entry name" value="NADH-dep_flavin_reductase"/>
</dbReference>
<comment type="caution">
    <text evidence="3">The sequence shown here is derived from an EMBL/GenBank/DDBJ whole genome shotgun (WGS) entry which is preliminary data.</text>
</comment>
<name>W9G8H2_9MICO</name>
<dbReference type="InterPro" id="IPR002563">
    <property type="entry name" value="Flavin_Rdtase-like_dom"/>
</dbReference>
<dbReference type="GO" id="GO:0010181">
    <property type="term" value="F:FMN binding"/>
    <property type="evidence" value="ECO:0007669"/>
    <property type="project" value="InterPro"/>
</dbReference>
<dbReference type="InterPro" id="IPR012349">
    <property type="entry name" value="Split_barrel_FMN-bd"/>
</dbReference>
<dbReference type="PANTHER" id="PTHR30466:SF1">
    <property type="entry name" value="FMN REDUCTASE (NADH) RUTF"/>
    <property type="match status" value="1"/>
</dbReference>
<accession>W9G8H2</accession>
<dbReference type="Proteomes" id="UP000019489">
    <property type="component" value="Unassembled WGS sequence"/>
</dbReference>
<dbReference type="Gene3D" id="2.30.110.10">
    <property type="entry name" value="Electron Transport, Fmn-binding Protein, Chain A"/>
    <property type="match status" value="1"/>
</dbReference>
<dbReference type="Pfam" id="PF01613">
    <property type="entry name" value="Flavin_Reduct"/>
    <property type="match status" value="1"/>
</dbReference>
<dbReference type="OrthoDB" id="9792858at2"/>
<dbReference type="SMART" id="SM00903">
    <property type="entry name" value="Flavin_Reduct"/>
    <property type="match status" value="1"/>
</dbReference>
<sequence>MSQPAELGSSAERLERDFRRAMGHVAAPVSVVTTYAGGVPSGTTVSAFDSLSMRPPLMTIALQRSSHLLSVLTVGSRVGVNVLGSTQEAIALTFARRDEDRFAGVEWSLVDGVPRLDGTHAWIVLTVRERVAAGDHVVLIGDVVTAERGMGRPLTYHDRVFGTHRPHATEPESRAG</sequence>
<gene>
    <name evidence="3" type="ORF">N865_17660</name>
</gene>